<feature type="signal peptide" evidence="3">
    <location>
        <begin position="1"/>
        <end position="23"/>
    </location>
</feature>
<comment type="caution">
    <text evidence="4">The sequence shown here is derived from an EMBL/GenBank/DDBJ whole genome shotgun (WGS) entry which is preliminary data.</text>
</comment>
<keyword evidence="3" id="KW-0732">Signal</keyword>
<protein>
    <recommendedName>
        <fullName evidence="6">Secreted protein</fullName>
    </recommendedName>
</protein>
<name>A0ABT3TNF9_9ACTN</name>
<dbReference type="RefSeq" id="WP_266595145.1">
    <property type="nucleotide sequence ID" value="NZ_JAPHNL010000001.1"/>
</dbReference>
<keyword evidence="2" id="KW-1133">Transmembrane helix</keyword>
<evidence type="ECO:0000256" key="3">
    <source>
        <dbReference type="SAM" id="SignalP"/>
    </source>
</evidence>
<keyword evidence="5" id="KW-1185">Reference proteome</keyword>
<sequence length="282" mass="29093">MRITRVLGAALLTLGLAAGPAAADSSPSDSSPPGSTPSPSASDGASAPTSAGTSFRTATEIAQGKTATASASTGDYLYWSFPADVGRRPTVRATVKLPRSHAAQTWQVDVYDGLRRRQACQYGAQTRTVEPGTGSVELACVLRTVRAWSQPWANDPLPGTYYVRLTAVDVRTADLGQPVGARVRVESKDIGGPAAVDGRLAKPLVPGVAARTQAETDGKSEQSAEPAALSGTEPDGGWSSGWWSDRWVWTAIGAALAALAGIGGYALTRGSGRPSRMPSQGS</sequence>
<evidence type="ECO:0000256" key="2">
    <source>
        <dbReference type="SAM" id="Phobius"/>
    </source>
</evidence>
<evidence type="ECO:0000313" key="4">
    <source>
        <dbReference type="EMBL" id="MCX3058275.1"/>
    </source>
</evidence>
<dbReference type="EMBL" id="JAPHNL010000001">
    <property type="protein sequence ID" value="MCX3058275.1"/>
    <property type="molecule type" value="Genomic_DNA"/>
</dbReference>
<feature type="region of interest" description="Disordered" evidence="1">
    <location>
        <begin position="20"/>
        <end position="55"/>
    </location>
</feature>
<keyword evidence="2" id="KW-0472">Membrane</keyword>
<reference evidence="4" key="1">
    <citation type="submission" date="2022-10" db="EMBL/GenBank/DDBJ databases">
        <title>Streptomyces beihaiensis sp. nov., a chitin degrading actinobacterium, isolated from shrimp pond soil.</title>
        <authorList>
            <person name="Xie J."/>
            <person name="Shen N."/>
        </authorList>
    </citation>
    <scope>NUCLEOTIDE SEQUENCE</scope>
    <source>
        <strain evidence="4">GXMU-J5</strain>
    </source>
</reference>
<keyword evidence="2" id="KW-0812">Transmembrane</keyword>
<accession>A0ABT3TNF9</accession>
<feature type="region of interest" description="Disordered" evidence="1">
    <location>
        <begin position="210"/>
        <end position="238"/>
    </location>
</feature>
<dbReference type="Proteomes" id="UP001163064">
    <property type="component" value="Unassembled WGS sequence"/>
</dbReference>
<organism evidence="4 5">
    <name type="scientific">Streptomyces beihaiensis</name>
    <dbReference type="NCBI Taxonomy" id="2984495"/>
    <lineage>
        <taxon>Bacteria</taxon>
        <taxon>Bacillati</taxon>
        <taxon>Actinomycetota</taxon>
        <taxon>Actinomycetes</taxon>
        <taxon>Kitasatosporales</taxon>
        <taxon>Streptomycetaceae</taxon>
        <taxon>Streptomyces</taxon>
    </lineage>
</organism>
<feature type="compositionally biased region" description="Low complexity" evidence="1">
    <location>
        <begin position="20"/>
        <end position="54"/>
    </location>
</feature>
<feature type="transmembrane region" description="Helical" evidence="2">
    <location>
        <begin position="247"/>
        <end position="267"/>
    </location>
</feature>
<gene>
    <name evidence="4" type="ORF">OFY01_00510</name>
</gene>
<proteinExistence type="predicted"/>
<evidence type="ECO:0008006" key="6">
    <source>
        <dbReference type="Google" id="ProtNLM"/>
    </source>
</evidence>
<evidence type="ECO:0000256" key="1">
    <source>
        <dbReference type="SAM" id="MobiDB-lite"/>
    </source>
</evidence>
<evidence type="ECO:0000313" key="5">
    <source>
        <dbReference type="Proteomes" id="UP001163064"/>
    </source>
</evidence>
<feature type="chain" id="PRO_5047176226" description="Secreted protein" evidence="3">
    <location>
        <begin position="24"/>
        <end position="282"/>
    </location>
</feature>